<feature type="compositionally biased region" description="Low complexity" evidence="1">
    <location>
        <begin position="225"/>
        <end position="256"/>
    </location>
</feature>
<name>A0A1Q8VRN3_9ACTO</name>
<dbReference type="InterPro" id="IPR031571">
    <property type="entry name" value="RcpC_dom"/>
</dbReference>
<dbReference type="OrthoDB" id="3468004at2"/>
<sequence length="267" mass="28076">MNPRQRRGVLLLLVTILGAALTFVGVVTYVNSVSSQVGPMVKVLQLTANIEPMHKIDEKDVEVVELPKRWAPSNAVSSFGQIEGLVSVGSYGAGSVIQKGMLTNPPGLAEGNREVAIMVDAETGVAGRVSAGDYVDIVATVEDENTKERKAKVIVQNALIINVGVEKTIEQENSSGSFSEDKAVPVTFSLSTADTLKVAYAESFAVKLRLALRGTGDSQPLTDDQSNYSDSSTTGSSGQSDPSGSDPNNNNGNQPGVAPNDKNGVQR</sequence>
<dbReference type="Gene3D" id="3.90.1210.10">
    <property type="entry name" value="Antifreeze-like/N-acetylneuraminic acid synthase C-terminal domain"/>
    <property type="match status" value="1"/>
</dbReference>
<dbReference type="RefSeq" id="WP_075417373.1">
    <property type="nucleotide sequence ID" value="NZ_MSKL01000006.1"/>
</dbReference>
<gene>
    <name evidence="3" type="ORF">BKH28_02770</name>
</gene>
<evidence type="ECO:0000313" key="3">
    <source>
        <dbReference type="EMBL" id="OLO50757.1"/>
    </source>
</evidence>
<dbReference type="NCBIfam" id="TIGR03177">
    <property type="entry name" value="pilus_cpaB"/>
    <property type="match status" value="1"/>
</dbReference>
<protein>
    <submittedName>
        <fullName evidence="3">Flp pilus assembly protein CpaB</fullName>
    </submittedName>
</protein>
<proteinExistence type="predicted"/>
<dbReference type="Pfam" id="PF08666">
    <property type="entry name" value="SAF"/>
    <property type="match status" value="1"/>
</dbReference>
<feature type="domain" description="SAF" evidence="2">
    <location>
        <begin position="41"/>
        <end position="103"/>
    </location>
</feature>
<dbReference type="Pfam" id="PF16976">
    <property type="entry name" value="RcpC"/>
    <property type="match status" value="1"/>
</dbReference>
<accession>A0A1Q8VRN3</accession>
<comment type="caution">
    <text evidence="3">The sequence shown here is derived from an EMBL/GenBank/DDBJ whole genome shotgun (WGS) entry which is preliminary data.</text>
</comment>
<dbReference type="SMART" id="SM00858">
    <property type="entry name" value="SAF"/>
    <property type="match status" value="1"/>
</dbReference>
<dbReference type="InterPro" id="IPR013974">
    <property type="entry name" value="SAF"/>
</dbReference>
<dbReference type="AlphaFoldDB" id="A0A1Q8VRN3"/>
<dbReference type="CDD" id="cd11614">
    <property type="entry name" value="SAF_CpaB_FlgA_like"/>
    <property type="match status" value="1"/>
</dbReference>
<dbReference type="EMBL" id="MSKL01000006">
    <property type="protein sequence ID" value="OLO50757.1"/>
    <property type="molecule type" value="Genomic_DNA"/>
</dbReference>
<evidence type="ECO:0000259" key="2">
    <source>
        <dbReference type="SMART" id="SM00858"/>
    </source>
</evidence>
<evidence type="ECO:0000313" key="4">
    <source>
        <dbReference type="Proteomes" id="UP000186394"/>
    </source>
</evidence>
<evidence type="ECO:0000256" key="1">
    <source>
        <dbReference type="SAM" id="MobiDB-lite"/>
    </source>
</evidence>
<dbReference type="Proteomes" id="UP000186394">
    <property type="component" value="Unassembled WGS sequence"/>
</dbReference>
<feature type="region of interest" description="Disordered" evidence="1">
    <location>
        <begin position="215"/>
        <end position="267"/>
    </location>
</feature>
<organism evidence="3 4">
    <name type="scientific">Actinomyces oris</name>
    <dbReference type="NCBI Taxonomy" id="544580"/>
    <lineage>
        <taxon>Bacteria</taxon>
        <taxon>Bacillati</taxon>
        <taxon>Actinomycetota</taxon>
        <taxon>Actinomycetes</taxon>
        <taxon>Actinomycetales</taxon>
        <taxon>Actinomycetaceae</taxon>
        <taxon>Actinomyces</taxon>
    </lineage>
</organism>
<reference evidence="3 4" key="1">
    <citation type="submission" date="2016-12" db="EMBL/GenBank/DDBJ databases">
        <title>Genomic comparison of strains in the 'Actinomyces naeslundii' group.</title>
        <authorList>
            <person name="Mughal S.R."/>
            <person name="Do T."/>
            <person name="Gilbert S.C."/>
            <person name="Witherden E.A."/>
            <person name="Didelot X."/>
            <person name="Beighton D."/>
        </authorList>
    </citation>
    <scope>NUCLEOTIDE SEQUENCE [LARGE SCALE GENOMIC DNA]</scope>
    <source>
        <strain evidence="3 4">P6N</strain>
    </source>
</reference>
<dbReference type="InterPro" id="IPR017592">
    <property type="entry name" value="Pilus_assmbl_Flp-typ_CpaB"/>
</dbReference>